<keyword evidence="1" id="KW-0812">Transmembrane</keyword>
<feature type="transmembrane region" description="Helical" evidence="1">
    <location>
        <begin position="88"/>
        <end position="106"/>
    </location>
</feature>
<evidence type="ECO:0000313" key="2">
    <source>
        <dbReference type="EMBL" id="GGI10021.1"/>
    </source>
</evidence>
<dbReference type="EMBL" id="BMHB01000001">
    <property type="protein sequence ID" value="GGI10021.1"/>
    <property type="molecule type" value="Genomic_DNA"/>
</dbReference>
<name>A0A8J3EZH6_9BACI</name>
<keyword evidence="3" id="KW-1185">Reference proteome</keyword>
<evidence type="ECO:0000313" key="3">
    <source>
        <dbReference type="Proteomes" id="UP000626244"/>
    </source>
</evidence>
<organism evidence="2 3">
    <name type="scientific">Gottfriedia solisilvae</name>
    <dbReference type="NCBI Taxonomy" id="1516104"/>
    <lineage>
        <taxon>Bacteria</taxon>
        <taxon>Bacillati</taxon>
        <taxon>Bacillota</taxon>
        <taxon>Bacilli</taxon>
        <taxon>Bacillales</taxon>
        <taxon>Bacillaceae</taxon>
        <taxon>Gottfriedia</taxon>
    </lineage>
</organism>
<dbReference type="OrthoDB" id="2848047at2"/>
<sequence length="157" mass="17781">MSFLFNYFILKAVICLIFTVGLFFIAYFISLYFQFKDAKKMRAALSNDKGNQKSFFLKNIFKIIIVIVVEYIVSALICYYFDLDFTSTAPFVGLFILIALLLFKFAPSETGEVSPDAGGWFVEQVVPSPHDYFSSTGMTAVIGSIAFTLFEFLQILI</sequence>
<feature type="transmembrane region" description="Helical" evidence="1">
    <location>
        <begin position="132"/>
        <end position="153"/>
    </location>
</feature>
<feature type="transmembrane region" description="Helical" evidence="1">
    <location>
        <begin position="55"/>
        <end position="81"/>
    </location>
</feature>
<evidence type="ECO:0000256" key="1">
    <source>
        <dbReference type="SAM" id="Phobius"/>
    </source>
</evidence>
<keyword evidence="1" id="KW-0472">Membrane</keyword>
<dbReference type="AlphaFoldDB" id="A0A8J3EZH6"/>
<accession>A0A8J3EZH6</accession>
<dbReference type="Proteomes" id="UP000626244">
    <property type="component" value="Unassembled WGS sequence"/>
</dbReference>
<protein>
    <submittedName>
        <fullName evidence="2">Uncharacterized protein</fullName>
    </submittedName>
</protein>
<comment type="caution">
    <text evidence="2">The sequence shown here is derived from an EMBL/GenBank/DDBJ whole genome shotgun (WGS) entry which is preliminary data.</text>
</comment>
<proteinExistence type="predicted"/>
<feature type="transmembrane region" description="Helical" evidence="1">
    <location>
        <begin position="12"/>
        <end position="35"/>
    </location>
</feature>
<dbReference type="RefSeq" id="WP_088002608.1">
    <property type="nucleotide sequence ID" value="NZ_BMHB01000001.1"/>
</dbReference>
<keyword evidence="1" id="KW-1133">Transmembrane helix</keyword>
<reference evidence="3" key="1">
    <citation type="journal article" date="2019" name="Int. J. Syst. Evol. Microbiol.">
        <title>The Global Catalogue of Microorganisms (GCM) 10K type strain sequencing project: providing services to taxonomists for standard genome sequencing and annotation.</title>
        <authorList>
            <consortium name="The Broad Institute Genomics Platform"/>
            <consortium name="The Broad Institute Genome Sequencing Center for Infectious Disease"/>
            <person name="Wu L."/>
            <person name="Ma J."/>
        </authorList>
    </citation>
    <scope>NUCLEOTIDE SEQUENCE [LARGE SCALE GENOMIC DNA]</scope>
    <source>
        <strain evidence="3">CGMCC 1.14993</strain>
    </source>
</reference>
<gene>
    <name evidence="2" type="ORF">GCM10007380_00700</name>
</gene>